<evidence type="ECO:0000256" key="1">
    <source>
        <dbReference type="ARBA" id="ARBA00023015"/>
    </source>
</evidence>
<evidence type="ECO:0000256" key="2">
    <source>
        <dbReference type="ARBA" id="ARBA00023125"/>
    </source>
</evidence>
<dbReference type="Gene3D" id="1.10.357.10">
    <property type="entry name" value="Tetracycline Repressor, domain 2"/>
    <property type="match status" value="1"/>
</dbReference>
<dbReference type="EMBL" id="AB015803">
    <property type="protein sequence ID" value="BAA77592.1"/>
    <property type="molecule type" value="Genomic_DNA"/>
</dbReference>
<accession>Q9WX68</accession>
<dbReference type="AlphaFoldDB" id="Q9WX68"/>
<feature type="region of interest" description="Disordered" evidence="5">
    <location>
        <begin position="30"/>
        <end position="51"/>
    </location>
</feature>
<dbReference type="Pfam" id="PF00440">
    <property type="entry name" value="TetR_N"/>
    <property type="match status" value="1"/>
</dbReference>
<dbReference type="PANTHER" id="PTHR43479">
    <property type="entry name" value="ACREF/ENVCD OPERON REPRESSOR-RELATED"/>
    <property type="match status" value="1"/>
</dbReference>
<name>Q9WX68_KOMXY</name>
<proteinExistence type="predicted"/>
<evidence type="ECO:0000256" key="3">
    <source>
        <dbReference type="ARBA" id="ARBA00023163"/>
    </source>
</evidence>
<dbReference type="GO" id="GO:0003677">
    <property type="term" value="F:DNA binding"/>
    <property type="evidence" value="ECO:0007669"/>
    <property type="project" value="UniProtKB-UniRule"/>
</dbReference>
<protein>
    <submittedName>
        <fullName evidence="7">ORF265 protein</fullName>
    </submittedName>
</protein>
<evidence type="ECO:0000256" key="4">
    <source>
        <dbReference type="PROSITE-ProRule" id="PRU00335"/>
    </source>
</evidence>
<dbReference type="SUPFAM" id="SSF48498">
    <property type="entry name" value="Tetracyclin repressor-like, C-terminal domain"/>
    <property type="match status" value="1"/>
</dbReference>
<dbReference type="InterPro" id="IPR050624">
    <property type="entry name" value="HTH-type_Tx_Regulator"/>
</dbReference>
<evidence type="ECO:0000256" key="5">
    <source>
        <dbReference type="SAM" id="MobiDB-lite"/>
    </source>
</evidence>
<reference evidence="7" key="2">
    <citation type="submission" date="1998-06" db="EMBL/GenBank/DDBJ databases">
        <title>Cloning of cellulose synthase genes from Acetobacter xylinum: Implication of the second type cellulose synthase.</title>
        <authorList>
            <person name="Umeda Y."/>
            <person name="Ishibashi M."/>
            <person name="Akiyama H."/>
            <person name="Onizuka T."/>
            <person name="Ikeuchi M."/>
            <person name="Inoue Y."/>
        </authorList>
    </citation>
    <scope>NUCLEOTIDE SEQUENCE</scope>
    <source>
        <strain evidence="7">JCM7664</strain>
    </source>
</reference>
<evidence type="ECO:0000313" key="7">
    <source>
        <dbReference type="EMBL" id="BAA77592.1"/>
    </source>
</evidence>
<reference evidence="7" key="1">
    <citation type="book" date="1998" name="Advances in Chemical Conversions for Mitigating Carbon Dioxide, vol. 114" publisher="Elsevier Science" city="Amsterdam">
        <title>Conversion of CO2 into cellulose by gene manipulation of microalgae: Cloning of cellulose synthase genes from Acetobacter xylinum.</title>
        <editorList>
            <person name="Inui T."/>
            <person name="Anpo M."/>
            <person name="Izui K."/>
            <person name="Yanagida S."/>
            <person name="Yamaguchi T."/>
        </editorList>
        <authorList>
            <person name="Umeda Y."/>
            <person name="Hirano A."/>
            <person name="Hon-nami K."/>
            <person name="Kunito S."/>
            <person name="Akiyama H."/>
            <person name="Onizuka T."/>
            <person name="Ikeuchi M."/>
            <person name="Inoue Y."/>
        </authorList>
    </citation>
    <scope>NUCLEOTIDE SEQUENCE</scope>
    <source>
        <strain evidence="7">JCM7664</strain>
    </source>
</reference>
<dbReference type="PANTHER" id="PTHR43479:SF11">
    <property type="entry name" value="ACREF_ENVCD OPERON REPRESSOR-RELATED"/>
    <property type="match status" value="1"/>
</dbReference>
<keyword evidence="1" id="KW-0805">Transcription regulation</keyword>
<dbReference type="InterPro" id="IPR001647">
    <property type="entry name" value="HTH_TetR"/>
</dbReference>
<dbReference type="InterPro" id="IPR036271">
    <property type="entry name" value="Tet_transcr_reg_TetR-rel_C_sf"/>
</dbReference>
<organism evidence="7">
    <name type="scientific">Komagataeibacter xylinus</name>
    <name type="common">Gluconacetobacter xylinus</name>
    <dbReference type="NCBI Taxonomy" id="28448"/>
    <lineage>
        <taxon>Bacteria</taxon>
        <taxon>Pseudomonadati</taxon>
        <taxon>Pseudomonadota</taxon>
        <taxon>Alphaproteobacteria</taxon>
        <taxon>Acetobacterales</taxon>
        <taxon>Acetobacteraceae</taxon>
        <taxon>Komagataeibacter</taxon>
    </lineage>
</organism>
<feature type="DNA-binding region" description="H-T-H motif" evidence="4">
    <location>
        <begin position="75"/>
        <end position="94"/>
    </location>
</feature>
<keyword evidence="2 4" id="KW-0238">DNA-binding</keyword>
<evidence type="ECO:0000259" key="6">
    <source>
        <dbReference type="PROSITE" id="PS50977"/>
    </source>
</evidence>
<dbReference type="SUPFAM" id="SSF46689">
    <property type="entry name" value="Homeodomain-like"/>
    <property type="match status" value="1"/>
</dbReference>
<feature type="domain" description="HTH tetR-type" evidence="6">
    <location>
        <begin position="52"/>
        <end position="112"/>
    </location>
</feature>
<dbReference type="PROSITE" id="PS50977">
    <property type="entry name" value="HTH_TETR_2"/>
    <property type="match status" value="1"/>
</dbReference>
<dbReference type="InterPro" id="IPR009057">
    <property type="entry name" value="Homeodomain-like_sf"/>
</dbReference>
<gene>
    <name evidence="7" type="primary">ORF265</name>
</gene>
<dbReference type="InterPro" id="IPR025996">
    <property type="entry name" value="MT1864/Rv1816-like_C"/>
</dbReference>
<keyword evidence="3" id="KW-0804">Transcription</keyword>
<dbReference type="Pfam" id="PF13305">
    <property type="entry name" value="TetR_C_33"/>
    <property type="match status" value="1"/>
</dbReference>
<sequence length="265" mass="29923">MNDVHYACATPAHVRPVTVVRYFHSPARGMEGRKKRMNAPSPTTKNGPYHKGHVAEDLIRMARHLLDRETVESVSVRRLTREVGVTPANFYNYFSSINDLLLTIAAEAFRECTRQLRYFHRNATTRTDALKASLVEYTGFAQRHPQTFRIMFGYVPNAISHRIYHAAAMQAFAALLEIIYGRNMLHLHDIEGTRKRARIGYGLCAMGHGLAMMLADGQLPFDNKPGQSPQQMIEGIVDAFIHNELYHALTRPADDPAQGQMPLPP</sequence>